<gene>
    <name evidence="1" type="ORF">G3256_05460</name>
</gene>
<dbReference type="InterPro" id="IPR007375">
    <property type="entry name" value="SoxG"/>
</dbReference>
<proteinExistence type="predicted"/>
<dbReference type="SUPFAM" id="SSF103025">
    <property type="entry name" value="Folate-binding domain"/>
    <property type="match status" value="1"/>
</dbReference>
<dbReference type="KEGG" id="rpon:G3256_05460"/>
<sequence>MSDPLSALNGASTATGIAGVRELPLQGMITLRGDMGAAALKKAVTAAVGLKMPALGEALSDAGKTVCRMSPDEVLLLCDYNAAGDILQAARDALGDTHSLVVNVSDARAAFEVSGPFAREVLAKLCPVDLAPGRFEPGMFRRTRMAQVAAAFRMPAADTFHIICFRSQARYVFDVLRVAAQPGSEVNAFGAAT</sequence>
<dbReference type="EMBL" id="CP048788">
    <property type="protein sequence ID" value="QJF50644.1"/>
    <property type="molecule type" value="Genomic_DNA"/>
</dbReference>
<name>A0A858SPE0_9RHOB</name>
<reference evidence="1 2" key="1">
    <citation type="submission" date="2020-02" db="EMBL/GenBank/DDBJ databases">
        <title>Genome sequence of Roseobacter ponti.</title>
        <authorList>
            <person name="Hollensteiner J."/>
            <person name="Schneider D."/>
            <person name="Poehlein A."/>
            <person name="Daniel R."/>
        </authorList>
    </citation>
    <scope>NUCLEOTIDE SEQUENCE [LARGE SCALE GENOMIC DNA]</scope>
    <source>
        <strain evidence="1 2">DSM 106830</strain>
    </source>
</reference>
<dbReference type="Proteomes" id="UP000503308">
    <property type="component" value="Chromosome"/>
</dbReference>
<dbReference type="Pfam" id="PF04268">
    <property type="entry name" value="SoxG"/>
    <property type="match status" value="1"/>
</dbReference>
<keyword evidence="2" id="KW-1185">Reference proteome</keyword>
<evidence type="ECO:0000313" key="2">
    <source>
        <dbReference type="Proteomes" id="UP000503308"/>
    </source>
</evidence>
<dbReference type="AlphaFoldDB" id="A0A858SPE0"/>
<evidence type="ECO:0000313" key="1">
    <source>
        <dbReference type="EMBL" id="QJF50644.1"/>
    </source>
</evidence>
<protein>
    <submittedName>
        <fullName evidence="1">Sarcosine oxidase subunit gamma</fullName>
    </submittedName>
</protein>
<dbReference type="RefSeq" id="WP_169639860.1">
    <property type="nucleotide sequence ID" value="NZ_CP048788.1"/>
</dbReference>
<accession>A0A858SPE0</accession>
<dbReference type="InterPro" id="IPR027266">
    <property type="entry name" value="TrmE/GcvT-like"/>
</dbReference>
<dbReference type="Gene3D" id="3.30.1360.120">
    <property type="entry name" value="Probable tRNA modification gtpase trme, domain 1"/>
    <property type="match status" value="1"/>
</dbReference>
<organism evidence="1 2">
    <name type="scientific">Roseobacter ponti</name>
    <dbReference type="NCBI Taxonomy" id="1891787"/>
    <lineage>
        <taxon>Bacteria</taxon>
        <taxon>Pseudomonadati</taxon>
        <taxon>Pseudomonadota</taxon>
        <taxon>Alphaproteobacteria</taxon>
        <taxon>Rhodobacterales</taxon>
        <taxon>Roseobacteraceae</taxon>
        <taxon>Roseobacter</taxon>
    </lineage>
</organism>
<dbReference type="Gene3D" id="3.30.70.1520">
    <property type="entry name" value="Heterotetrameric sarcosine oxidase"/>
    <property type="match status" value="1"/>
</dbReference>